<dbReference type="PROSITE" id="PS50893">
    <property type="entry name" value="ABC_TRANSPORTER_2"/>
    <property type="match status" value="1"/>
</dbReference>
<dbReference type="PANTHER" id="PTHR42939">
    <property type="entry name" value="ABC TRANSPORTER ATP-BINDING PROTEIN ALBC-RELATED"/>
    <property type="match status" value="1"/>
</dbReference>
<dbReference type="InterPro" id="IPR051782">
    <property type="entry name" value="ABC_Transporter_VariousFunc"/>
</dbReference>
<keyword evidence="2" id="KW-0547">Nucleotide-binding</keyword>
<protein>
    <recommendedName>
        <fullName evidence="4">ABC transporter domain-containing protein</fullName>
    </recommendedName>
</protein>
<dbReference type="InterPro" id="IPR003593">
    <property type="entry name" value="AAA+_ATPase"/>
</dbReference>
<name>A0A0F9VBT7_9ZZZZ</name>
<proteinExistence type="predicted"/>
<dbReference type="EMBL" id="LAZR01000392">
    <property type="protein sequence ID" value="KKN71016.1"/>
    <property type="molecule type" value="Genomic_DNA"/>
</dbReference>
<dbReference type="InterPro" id="IPR017871">
    <property type="entry name" value="ABC_transporter-like_CS"/>
</dbReference>
<evidence type="ECO:0000256" key="1">
    <source>
        <dbReference type="ARBA" id="ARBA00022448"/>
    </source>
</evidence>
<dbReference type="GO" id="GO:0005524">
    <property type="term" value="F:ATP binding"/>
    <property type="evidence" value="ECO:0007669"/>
    <property type="project" value="UniProtKB-KW"/>
</dbReference>
<dbReference type="SMART" id="SM00382">
    <property type="entry name" value="AAA"/>
    <property type="match status" value="1"/>
</dbReference>
<evidence type="ECO:0000256" key="3">
    <source>
        <dbReference type="ARBA" id="ARBA00022840"/>
    </source>
</evidence>
<comment type="caution">
    <text evidence="5">The sequence shown here is derived from an EMBL/GenBank/DDBJ whole genome shotgun (WGS) entry which is preliminary data.</text>
</comment>
<evidence type="ECO:0000256" key="2">
    <source>
        <dbReference type="ARBA" id="ARBA00022741"/>
    </source>
</evidence>
<sequence length="306" mass="33230">MAETVRVERVAKSYGGIEAVSDVSFALNEGETVALVGHNGAGKTTLIKLMLGLIRPSAGTVRVLGESPAAGEFAARKRLGYLPESVSFNMALTGRETLTFYARLKRAPRASVAELLDHVGLTDAADRRIGAYSKGMRQRLGLAQALLGDPKVLLLDEPTTGLDPALRRSFYRIVDELRSRGATVLLSSHALTELEGKADRIIIVNRGIKIADGTIEELRGIARLPTRIRVRLKDDDAGRAEDWLKQAGGWRRINGHVLEIDAPPEDKIMLLRKAAASDAPVTDLDVIPPTLDELYAHFLGAQEVVE</sequence>
<dbReference type="AlphaFoldDB" id="A0A0F9VBT7"/>
<reference evidence="5" key="1">
    <citation type="journal article" date="2015" name="Nature">
        <title>Complex archaea that bridge the gap between prokaryotes and eukaryotes.</title>
        <authorList>
            <person name="Spang A."/>
            <person name="Saw J.H."/>
            <person name="Jorgensen S.L."/>
            <person name="Zaremba-Niedzwiedzka K."/>
            <person name="Martijn J."/>
            <person name="Lind A.E."/>
            <person name="van Eijk R."/>
            <person name="Schleper C."/>
            <person name="Guy L."/>
            <person name="Ettema T.J."/>
        </authorList>
    </citation>
    <scope>NUCLEOTIDE SEQUENCE</scope>
</reference>
<dbReference type="PROSITE" id="PS00211">
    <property type="entry name" value="ABC_TRANSPORTER_1"/>
    <property type="match status" value="1"/>
</dbReference>
<feature type="domain" description="ABC transporter" evidence="4">
    <location>
        <begin position="5"/>
        <end position="231"/>
    </location>
</feature>
<dbReference type="SUPFAM" id="SSF52540">
    <property type="entry name" value="P-loop containing nucleoside triphosphate hydrolases"/>
    <property type="match status" value="1"/>
</dbReference>
<dbReference type="GO" id="GO:0016887">
    <property type="term" value="F:ATP hydrolysis activity"/>
    <property type="evidence" value="ECO:0007669"/>
    <property type="project" value="InterPro"/>
</dbReference>
<evidence type="ECO:0000259" key="4">
    <source>
        <dbReference type="PROSITE" id="PS50893"/>
    </source>
</evidence>
<dbReference type="InterPro" id="IPR027417">
    <property type="entry name" value="P-loop_NTPase"/>
</dbReference>
<dbReference type="InterPro" id="IPR003439">
    <property type="entry name" value="ABC_transporter-like_ATP-bd"/>
</dbReference>
<dbReference type="Pfam" id="PF00005">
    <property type="entry name" value="ABC_tran"/>
    <property type="match status" value="1"/>
</dbReference>
<dbReference type="PANTHER" id="PTHR42939:SF1">
    <property type="entry name" value="ABC TRANSPORTER ATP-BINDING PROTEIN ALBC-RELATED"/>
    <property type="match status" value="1"/>
</dbReference>
<dbReference type="Gene3D" id="3.40.50.300">
    <property type="entry name" value="P-loop containing nucleotide triphosphate hydrolases"/>
    <property type="match status" value="1"/>
</dbReference>
<gene>
    <name evidence="5" type="ORF">LCGC14_0425330</name>
</gene>
<evidence type="ECO:0000313" key="5">
    <source>
        <dbReference type="EMBL" id="KKN71016.1"/>
    </source>
</evidence>
<accession>A0A0F9VBT7</accession>
<dbReference type="CDD" id="cd03230">
    <property type="entry name" value="ABC_DR_subfamily_A"/>
    <property type="match status" value="1"/>
</dbReference>
<keyword evidence="3" id="KW-0067">ATP-binding</keyword>
<keyword evidence="1" id="KW-0813">Transport</keyword>
<organism evidence="5">
    <name type="scientific">marine sediment metagenome</name>
    <dbReference type="NCBI Taxonomy" id="412755"/>
    <lineage>
        <taxon>unclassified sequences</taxon>
        <taxon>metagenomes</taxon>
        <taxon>ecological metagenomes</taxon>
    </lineage>
</organism>